<keyword evidence="5 6" id="KW-0472">Membrane</keyword>
<dbReference type="HOGENOM" id="CLU_1452500_0_0_9"/>
<sequence length="186" mass="21424">MVKKIKKNSSYSYNDRNVKPTFSTETTRSLAKDFPDIVNENAKSGKRVIAYAIDLLTYVPIAGLFHFTTLNLRQVGGAENERNAMYMMLAIVVYALLLFGYLPNKWQGQTIGKKLLKIRMVPINNQKVEFSKYIIREFLIKIVLGWICVPVILAHGLYKKLFEKQDNITLLHDKLLQTRVVEISQK</sequence>
<evidence type="ECO:0000313" key="8">
    <source>
        <dbReference type="EMBL" id="ERK58436.1"/>
    </source>
</evidence>
<feature type="transmembrane region" description="Helical" evidence="6">
    <location>
        <begin position="138"/>
        <end position="158"/>
    </location>
</feature>
<reference evidence="8 9" key="1">
    <citation type="submission" date="2013-08" db="EMBL/GenBank/DDBJ databases">
        <authorList>
            <person name="Weinstock G."/>
            <person name="Sodergren E."/>
            <person name="Wylie T."/>
            <person name="Fulton L."/>
            <person name="Fulton R."/>
            <person name="Fronick C."/>
            <person name="O'Laughlin M."/>
            <person name="Godfrey J."/>
            <person name="Miner T."/>
            <person name="Herter B."/>
            <person name="Appelbaum E."/>
            <person name="Cordes M."/>
            <person name="Lek S."/>
            <person name="Wollam A."/>
            <person name="Pepin K.H."/>
            <person name="Palsikar V.B."/>
            <person name="Mitreva M."/>
            <person name="Wilson R.K."/>
        </authorList>
    </citation>
    <scope>NUCLEOTIDE SEQUENCE [LARGE SCALE GENOMIC DNA]</scope>
    <source>
        <strain evidence="8 9">ATCC 700627</strain>
    </source>
</reference>
<gene>
    <name evidence="8" type="ORF">HMPREF1983_00787</name>
</gene>
<keyword evidence="9" id="KW-1185">Reference proteome</keyword>
<feature type="transmembrane region" description="Helical" evidence="6">
    <location>
        <begin position="84"/>
        <end position="104"/>
    </location>
</feature>
<evidence type="ECO:0000313" key="9">
    <source>
        <dbReference type="Proteomes" id="UP000016637"/>
    </source>
</evidence>
<evidence type="ECO:0000256" key="1">
    <source>
        <dbReference type="ARBA" id="ARBA00004651"/>
    </source>
</evidence>
<keyword evidence="4 6" id="KW-1133">Transmembrane helix</keyword>
<evidence type="ECO:0000259" key="7">
    <source>
        <dbReference type="Pfam" id="PF06271"/>
    </source>
</evidence>
<dbReference type="InterPro" id="IPR051791">
    <property type="entry name" value="Pra-immunoreactive"/>
</dbReference>
<keyword evidence="3 6" id="KW-0812">Transmembrane</keyword>
<dbReference type="GO" id="GO:0005886">
    <property type="term" value="C:plasma membrane"/>
    <property type="evidence" value="ECO:0007669"/>
    <property type="project" value="UniProtKB-SubCell"/>
</dbReference>
<dbReference type="PANTHER" id="PTHR36115:SF4">
    <property type="entry name" value="MEMBRANE PROTEIN"/>
    <property type="match status" value="1"/>
</dbReference>
<organism evidence="8 9">
    <name type="scientific">Gemella bergeri ATCC 700627</name>
    <dbReference type="NCBI Taxonomy" id="1321820"/>
    <lineage>
        <taxon>Bacteria</taxon>
        <taxon>Bacillati</taxon>
        <taxon>Bacillota</taxon>
        <taxon>Bacilli</taxon>
        <taxon>Bacillales</taxon>
        <taxon>Gemellaceae</taxon>
        <taxon>Gemella</taxon>
    </lineage>
</organism>
<evidence type="ECO:0000256" key="6">
    <source>
        <dbReference type="SAM" id="Phobius"/>
    </source>
</evidence>
<comment type="subcellular location">
    <subcellularLocation>
        <location evidence="1">Cell membrane</location>
        <topology evidence="1">Multi-pass membrane protein</topology>
    </subcellularLocation>
</comment>
<dbReference type="PATRIC" id="fig|1321820.3.peg.766"/>
<dbReference type="Pfam" id="PF06271">
    <property type="entry name" value="RDD"/>
    <property type="match status" value="1"/>
</dbReference>
<dbReference type="EMBL" id="AWVP01000049">
    <property type="protein sequence ID" value="ERK58436.1"/>
    <property type="molecule type" value="Genomic_DNA"/>
</dbReference>
<dbReference type="InterPro" id="IPR010432">
    <property type="entry name" value="RDD"/>
</dbReference>
<protein>
    <submittedName>
        <fullName evidence="8">RDD family protein</fullName>
    </submittedName>
</protein>
<keyword evidence="2" id="KW-1003">Cell membrane</keyword>
<dbReference type="AlphaFoldDB" id="U2QPM5"/>
<name>U2QPM5_9BACL</name>
<accession>U2QPM5</accession>
<dbReference type="RefSeq" id="WP_021753448.1">
    <property type="nucleotide sequence ID" value="NZ_KI271865.1"/>
</dbReference>
<evidence type="ECO:0000256" key="5">
    <source>
        <dbReference type="ARBA" id="ARBA00023136"/>
    </source>
</evidence>
<dbReference type="PANTHER" id="PTHR36115">
    <property type="entry name" value="PROLINE-RICH ANTIGEN HOMOLOG-RELATED"/>
    <property type="match status" value="1"/>
</dbReference>
<feature type="domain" description="RDD" evidence="7">
    <location>
        <begin position="42"/>
        <end position="176"/>
    </location>
</feature>
<comment type="caution">
    <text evidence="8">The sequence shown here is derived from an EMBL/GenBank/DDBJ whole genome shotgun (WGS) entry which is preliminary data.</text>
</comment>
<proteinExistence type="predicted"/>
<dbReference type="eggNOG" id="ENOG5030IUI">
    <property type="taxonomic scope" value="Bacteria"/>
</dbReference>
<dbReference type="Proteomes" id="UP000016637">
    <property type="component" value="Unassembled WGS sequence"/>
</dbReference>
<feature type="transmembrane region" description="Helical" evidence="6">
    <location>
        <begin position="48"/>
        <end position="72"/>
    </location>
</feature>
<evidence type="ECO:0000256" key="2">
    <source>
        <dbReference type="ARBA" id="ARBA00022475"/>
    </source>
</evidence>
<evidence type="ECO:0000256" key="3">
    <source>
        <dbReference type="ARBA" id="ARBA00022692"/>
    </source>
</evidence>
<evidence type="ECO:0000256" key="4">
    <source>
        <dbReference type="ARBA" id="ARBA00022989"/>
    </source>
</evidence>